<evidence type="ECO:0000256" key="1">
    <source>
        <dbReference type="SAM" id="MobiDB-lite"/>
    </source>
</evidence>
<feature type="compositionally biased region" description="Low complexity" evidence="1">
    <location>
        <begin position="43"/>
        <end position="56"/>
    </location>
</feature>
<name>A0A678ZKF1_9CAUD</name>
<evidence type="ECO:0000313" key="2">
    <source>
        <dbReference type="EMBL" id="AZV02364.1"/>
    </source>
</evidence>
<proteinExistence type="predicted"/>
<gene>
    <name evidence="2" type="ORF">Q19_32</name>
</gene>
<feature type="region of interest" description="Disordered" evidence="1">
    <location>
        <begin position="1"/>
        <end position="87"/>
    </location>
</feature>
<sequence>MCFSPKVKVPQVDTNAVKAIEPAPLTESPSGVLFGGQEDNPKGSSSSEVGTGSSKSNAKVELKTPKAASSTSQGGVRKSITNKALNR</sequence>
<keyword evidence="3" id="KW-1185">Reference proteome</keyword>
<dbReference type="InterPro" id="IPR020134">
    <property type="entry name" value="Phage_T7-like_6.7"/>
</dbReference>
<dbReference type="EMBL" id="MK290739">
    <property type="protein sequence ID" value="AZV02364.1"/>
    <property type="molecule type" value="Genomic_DNA"/>
</dbReference>
<dbReference type="Proteomes" id="UP000434467">
    <property type="component" value="Segment"/>
</dbReference>
<protein>
    <submittedName>
        <fullName evidence="2">Uncharacterized protein</fullName>
    </submittedName>
</protein>
<reference evidence="2" key="1">
    <citation type="submission" date="2018-12" db="EMBL/GenBank/DDBJ databases">
        <authorList>
            <person name="Shneider M.M."/>
            <person name="Kabanova A.P."/>
            <person name="Korzhenkov A.A."/>
            <person name="Toschakov S.V."/>
            <person name="Miroshnikov K.A."/>
        </authorList>
    </citation>
    <scope>NUCLEOTIDE SEQUENCE [LARGE SCALE GENOMIC DNA]</scope>
</reference>
<accession>A0A678ZKF1</accession>
<evidence type="ECO:0000313" key="3">
    <source>
        <dbReference type="Proteomes" id="UP000434467"/>
    </source>
</evidence>
<feature type="compositionally biased region" description="Polar residues" evidence="1">
    <location>
        <begin position="67"/>
        <end position="87"/>
    </location>
</feature>
<dbReference type="Pfam" id="PF17570">
    <property type="entry name" value="T7-like_gp67"/>
    <property type="match status" value="1"/>
</dbReference>
<organism evidence="2 3">
    <name type="scientific">Pectobacterium phage Q19</name>
    <dbReference type="NCBI Taxonomy" id="2500576"/>
    <lineage>
        <taxon>Viruses</taxon>
        <taxon>Duplodnaviria</taxon>
        <taxon>Heunggongvirae</taxon>
        <taxon>Uroviricota</taxon>
        <taxon>Caudoviricetes</taxon>
        <taxon>Autographivirales</taxon>
        <taxon>Autotranscriptaviridae</taxon>
        <taxon>Studiervirinae</taxon>
        <taxon>Maklayavirus</taxon>
        <taxon>Maklayavirus Q19</taxon>
    </lineage>
</organism>